<dbReference type="AlphaFoldDB" id="A0A370L796"/>
<comment type="cofactor">
    <cofactor evidence="2">
        <name>Zn(2+)</name>
        <dbReference type="ChEBI" id="CHEBI:29105"/>
    </cofactor>
</comment>
<evidence type="ECO:0000259" key="10">
    <source>
        <dbReference type="PROSITE" id="PS51462"/>
    </source>
</evidence>
<gene>
    <name evidence="11" type="ORF">DWE98_09175</name>
</gene>
<feature type="domain" description="Nudix hydrolase" evidence="10">
    <location>
        <begin position="178"/>
        <end position="302"/>
    </location>
</feature>
<evidence type="ECO:0000256" key="1">
    <source>
        <dbReference type="ARBA" id="ARBA00001946"/>
    </source>
</evidence>
<dbReference type="PROSITE" id="PS00893">
    <property type="entry name" value="NUDIX_BOX"/>
    <property type="match status" value="1"/>
</dbReference>
<comment type="similarity">
    <text evidence="3">Belongs to the Nudix hydrolase family. NudC subfamily.</text>
</comment>
<dbReference type="InterPro" id="IPR015797">
    <property type="entry name" value="NUDIX_hydrolase-like_dom_sf"/>
</dbReference>
<dbReference type="InterPro" id="IPR050241">
    <property type="entry name" value="NAD-cap_RNA_hydrolase_NudC"/>
</dbReference>
<dbReference type="OrthoDB" id="9791656at2"/>
<protein>
    <recommendedName>
        <fullName evidence="4">NAD(+) diphosphatase</fullName>
        <ecNumber evidence="4">3.6.1.22</ecNumber>
    </recommendedName>
</protein>
<evidence type="ECO:0000256" key="9">
    <source>
        <dbReference type="ARBA" id="ARBA00023679"/>
    </source>
</evidence>
<evidence type="ECO:0000256" key="2">
    <source>
        <dbReference type="ARBA" id="ARBA00001947"/>
    </source>
</evidence>
<organism evidence="11 12">
    <name type="scientific">Bosea caraganae</name>
    <dbReference type="NCBI Taxonomy" id="2763117"/>
    <lineage>
        <taxon>Bacteria</taxon>
        <taxon>Pseudomonadati</taxon>
        <taxon>Pseudomonadota</taxon>
        <taxon>Alphaproteobacteria</taxon>
        <taxon>Hyphomicrobiales</taxon>
        <taxon>Boseaceae</taxon>
        <taxon>Bosea</taxon>
    </lineage>
</organism>
<evidence type="ECO:0000256" key="3">
    <source>
        <dbReference type="ARBA" id="ARBA00009595"/>
    </source>
</evidence>
<evidence type="ECO:0000313" key="12">
    <source>
        <dbReference type="Proteomes" id="UP000255207"/>
    </source>
</evidence>
<evidence type="ECO:0000256" key="5">
    <source>
        <dbReference type="ARBA" id="ARBA00022723"/>
    </source>
</evidence>
<dbReference type="GO" id="GO:0035529">
    <property type="term" value="F:NADH pyrophosphatase activity"/>
    <property type="evidence" value="ECO:0007669"/>
    <property type="project" value="TreeGrafter"/>
</dbReference>
<name>A0A370L796_9HYPH</name>
<comment type="caution">
    <text evidence="11">The sequence shown here is derived from an EMBL/GenBank/DDBJ whole genome shotgun (WGS) entry which is preliminary data.</text>
</comment>
<dbReference type="PANTHER" id="PTHR42904">
    <property type="entry name" value="NUDIX HYDROLASE, NUDC SUBFAMILY"/>
    <property type="match status" value="1"/>
</dbReference>
<dbReference type="GO" id="GO:0110153">
    <property type="term" value="F:RNA NAD-cap (NMN-forming) hydrolase activity"/>
    <property type="evidence" value="ECO:0007669"/>
    <property type="project" value="RHEA"/>
</dbReference>
<evidence type="ECO:0000256" key="8">
    <source>
        <dbReference type="ARBA" id="ARBA00023027"/>
    </source>
</evidence>
<comment type="cofactor">
    <cofactor evidence="1">
        <name>Mg(2+)</name>
        <dbReference type="ChEBI" id="CHEBI:18420"/>
    </cofactor>
</comment>
<dbReference type="Pfam" id="PF09297">
    <property type="entry name" value="Zn_ribbon_NUD"/>
    <property type="match status" value="1"/>
</dbReference>
<dbReference type="Gene3D" id="3.90.79.10">
    <property type="entry name" value="Nucleoside Triphosphate Pyrophosphohydrolase"/>
    <property type="match status" value="1"/>
</dbReference>
<dbReference type="InterPro" id="IPR000086">
    <property type="entry name" value="NUDIX_hydrolase_dom"/>
</dbReference>
<dbReference type="PANTHER" id="PTHR42904:SF6">
    <property type="entry name" value="NAD-CAPPED RNA HYDROLASE NUDT12"/>
    <property type="match status" value="1"/>
</dbReference>
<keyword evidence="6 11" id="KW-0378">Hydrolase</keyword>
<dbReference type="InterPro" id="IPR015376">
    <property type="entry name" value="Znr_NADH_PPase"/>
</dbReference>
<dbReference type="CDD" id="cd03429">
    <property type="entry name" value="NUDIX_NADH_pyrophosphatase_Nudt13"/>
    <property type="match status" value="1"/>
</dbReference>
<dbReference type="EMBL" id="QQTP01000004">
    <property type="protein sequence ID" value="RDJ26018.1"/>
    <property type="molecule type" value="Genomic_DNA"/>
</dbReference>
<dbReference type="Gene3D" id="3.90.79.20">
    <property type="match status" value="1"/>
</dbReference>
<dbReference type="InterPro" id="IPR049734">
    <property type="entry name" value="NudC-like_C"/>
</dbReference>
<keyword evidence="5" id="KW-0479">Metal-binding</keyword>
<accession>A0A370L796</accession>
<dbReference type="GO" id="GO:0006742">
    <property type="term" value="P:NADP+ catabolic process"/>
    <property type="evidence" value="ECO:0007669"/>
    <property type="project" value="TreeGrafter"/>
</dbReference>
<dbReference type="NCBIfam" id="NF001299">
    <property type="entry name" value="PRK00241.1"/>
    <property type="match status" value="1"/>
</dbReference>
<dbReference type="RefSeq" id="WP_114828908.1">
    <property type="nucleotide sequence ID" value="NZ_QQTO01000022.1"/>
</dbReference>
<reference evidence="12" key="1">
    <citation type="submission" date="2018-07" db="EMBL/GenBank/DDBJ databases">
        <authorList>
            <person name="Safronova V.I."/>
            <person name="Chirak E.R."/>
            <person name="Sazanova A.L."/>
        </authorList>
    </citation>
    <scope>NUCLEOTIDE SEQUENCE [LARGE SCALE GENOMIC DNA]</scope>
    <source>
        <strain evidence="12">RCAM04685</strain>
    </source>
</reference>
<comment type="catalytic activity">
    <reaction evidence="9">
        <text>a 5'-end NAD(+)-phospho-ribonucleoside in mRNA + H2O = a 5'-end phospho-adenosine-phospho-ribonucleoside in mRNA + beta-nicotinamide D-ribonucleotide + 2 H(+)</text>
        <dbReference type="Rhea" id="RHEA:60876"/>
        <dbReference type="Rhea" id="RHEA-COMP:15698"/>
        <dbReference type="Rhea" id="RHEA-COMP:15719"/>
        <dbReference type="ChEBI" id="CHEBI:14649"/>
        <dbReference type="ChEBI" id="CHEBI:15377"/>
        <dbReference type="ChEBI" id="CHEBI:15378"/>
        <dbReference type="ChEBI" id="CHEBI:144029"/>
        <dbReference type="ChEBI" id="CHEBI:144051"/>
    </reaction>
    <physiologicalReaction direction="left-to-right" evidence="9">
        <dbReference type="Rhea" id="RHEA:60877"/>
    </physiologicalReaction>
</comment>
<keyword evidence="8" id="KW-0520">NAD</keyword>
<dbReference type="GO" id="GO:0019677">
    <property type="term" value="P:NAD+ catabolic process"/>
    <property type="evidence" value="ECO:0007669"/>
    <property type="project" value="TreeGrafter"/>
</dbReference>
<dbReference type="Proteomes" id="UP000255207">
    <property type="component" value="Unassembled WGS sequence"/>
</dbReference>
<evidence type="ECO:0000256" key="7">
    <source>
        <dbReference type="ARBA" id="ARBA00022842"/>
    </source>
</evidence>
<sequence>MNDVSPRHRERSALTGFATSNLDRRADLRDKPDAVQALRLRSDTRLTVVAGDTPVLKRLGEETQSVWFSHSESELLGQGFEEVFLGLDPTGAPRFARLLDKTMVEPLRERPELLLTDLRSVALKRLVPNEELGPLGEGKAMLDWHARHRFCAQCGGPTRLDSAGWKRQCDACGAQHFPRTDPVVIMLAVRGDKCLLARQSRFAPGMYSCIAGFVEPGETFEDAVRRETWEEAGLRAGTVRYIASQPWPFPGSLMIGCLAESLNDDIVLDGTELEAGRWFSREEALQMLEGKHPEGFTSPQHLAIANTILKAWAVEGEEP</sequence>
<dbReference type="InterPro" id="IPR020084">
    <property type="entry name" value="NUDIX_hydrolase_CS"/>
</dbReference>
<dbReference type="GO" id="GO:0046872">
    <property type="term" value="F:metal ion binding"/>
    <property type="evidence" value="ECO:0007669"/>
    <property type="project" value="UniProtKB-KW"/>
</dbReference>
<dbReference type="PROSITE" id="PS51462">
    <property type="entry name" value="NUDIX"/>
    <property type="match status" value="1"/>
</dbReference>
<dbReference type="Pfam" id="PF00293">
    <property type="entry name" value="NUDIX"/>
    <property type="match status" value="1"/>
</dbReference>
<keyword evidence="7" id="KW-0460">Magnesium</keyword>
<dbReference type="GO" id="GO:0005829">
    <property type="term" value="C:cytosol"/>
    <property type="evidence" value="ECO:0007669"/>
    <property type="project" value="TreeGrafter"/>
</dbReference>
<dbReference type="SUPFAM" id="SSF55811">
    <property type="entry name" value="Nudix"/>
    <property type="match status" value="1"/>
</dbReference>
<evidence type="ECO:0000256" key="6">
    <source>
        <dbReference type="ARBA" id="ARBA00022801"/>
    </source>
</evidence>
<keyword evidence="12" id="KW-1185">Reference proteome</keyword>
<dbReference type="EC" id="3.6.1.22" evidence="4"/>
<evidence type="ECO:0000256" key="4">
    <source>
        <dbReference type="ARBA" id="ARBA00012381"/>
    </source>
</evidence>
<evidence type="ECO:0000313" key="11">
    <source>
        <dbReference type="EMBL" id="RDJ26018.1"/>
    </source>
</evidence>
<proteinExistence type="inferred from homology"/>